<dbReference type="OrthoDB" id="4233379at2"/>
<name>A0A563EVJ3_9PSEU</name>
<evidence type="ECO:0000313" key="4">
    <source>
        <dbReference type="Proteomes" id="UP000316639"/>
    </source>
</evidence>
<reference evidence="3 4" key="1">
    <citation type="submission" date="2019-07" db="EMBL/GenBank/DDBJ databases">
        <title>Lentzea xizangensis sp. nov., isolated from Qinghai-Tibetan Plateau Soils.</title>
        <authorList>
            <person name="Huang J."/>
        </authorList>
    </citation>
    <scope>NUCLEOTIDE SEQUENCE [LARGE SCALE GENOMIC DNA]</scope>
    <source>
        <strain evidence="3 4">FXJ1.1311</strain>
    </source>
</reference>
<evidence type="ECO:0000256" key="2">
    <source>
        <dbReference type="SAM" id="Phobius"/>
    </source>
</evidence>
<gene>
    <name evidence="3" type="ORF">FKR81_12670</name>
</gene>
<protein>
    <submittedName>
        <fullName evidence="3">DUF2637 domain-containing protein</fullName>
    </submittedName>
</protein>
<sequence length="450" mass="50308">MTLLDRKAVRIAASTEADIRRADAAAVRNLELRRAEIDLARERAEAKRSSKLAQLEDQRTERARRLEAKQEARVWRRERGAERQARRTAWSMRLQVWLADRVIVVPIVLAMAGAWWGQFQLFSERLSWPAPLAAAAATGIECIGLVCGRLAHQARQTITVTALDGSEVTRDDSSWVERLVMWLVVGYAAGSNWAHSGDPTVGVLSIVGVVVWEARERRVHRQALAVAGRLPHRRPRFGAARWMRYPLWTWRAWSVALRHGLTDAADALSVADREVTERRARAKARKALGWRARRRFGRVVASRIEATDEARRREAEAIIREAEQVTGAAALLFGPDRLHEQAAETTRSRPTSDNAVYQGGEDQAVRPRRFGWLRLSGRGEPEATVPEPVVVDGVDITDLMPAARRVATELGDRLSRDALLASLRAAGLSVGGRRRKAVYDAVLAERDRVA</sequence>
<keyword evidence="2" id="KW-0472">Membrane</keyword>
<dbReference type="RefSeq" id="WP_146351335.1">
    <property type="nucleotide sequence ID" value="NZ_VOBR01000007.1"/>
</dbReference>
<accession>A0A563EVJ3</accession>
<feature type="transmembrane region" description="Helical" evidence="2">
    <location>
        <begin position="96"/>
        <end position="116"/>
    </location>
</feature>
<dbReference type="AlphaFoldDB" id="A0A563EVJ3"/>
<evidence type="ECO:0000313" key="3">
    <source>
        <dbReference type="EMBL" id="TWP51715.1"/>
    </source>
</evidence>
<keyword evidence="1" id="KW-0175">Coiled coil</keyword>
<dbReference type="Pfam" id="PF10935">
    <property type="entry name" value="DUF2637"/>
    <property type="match status" value="1"/>
</dbReference>
<keyword evidence="2" id="KW-0812">Transmembrane</keyword>
<evidence type="ECO:0000256" key="1">
    <source>
        <dbReference type="SAM" id="Coils"/>
    </source>
</evidence>
<keyword evidence="2" id="KW-1133">Transmembrane helix</keyword>
<feature type="coiled-coil region" evidence="1">
    <location>
        <begin position="27"/>
        <end position="72"/>
    </location>
</feature>
<comment type="caution">
    <text evidence="3">The sequence shown here is derived from an EMBL/GenBank/DDBJ whole genome shotgun (WGS) entry which is preliminary data.</text>
</comment>
<keyword evidence="4" id="KW-1185">Reference proteome</keyword>
<organism evidence="3 4">
    <name type="scientific">Lentzea tibetensis</name>
    <dbReference type="NCBI Taxonomy" id="2591470"/>
    <lineage>
        <taxon>Bacteria</taxon>
        <taxon>Bacillati</taxon>
        <taxon>Actinomycetota</taxon>
        <taxon>Actinomycetes</taxon>
        <taxon>Pseudonocardiales</taxon>
        <taxon>Pseudonocardiaceae</taxon>
        <taxon>Lentzea</taxon>
    </lineage>
</organism>
<dbReference type="InterPro" id="IPR021235">
    <property type="entry name" value="DUF2637"/>
</dbReference>
<dbReference type="EMBL" id="VOBR01000007">
    <property type="protein sequence ID" value="TWP51715.1"/>
    <property type="molecule type" value="Genomic_DNA"/>
</dbReference>
<proteinExistence type="predicted"/>
<dbReference type="Proteomes" id="UP000316639">
    <property type="component" value="Unassembled WGS sequence"/>
</dbReference>